<reference evidence="4 5" key="1">
    <citation type="submission" date="2020-08" db="EMBL/GenBank/DDBJ databases">
        <title>Sequencing the genomes of 1000 actinobacteria strains.</title>
        <authorList>
            <person name="Klenk H.-P."/>
        </authorList>
    </citation>
    <scope>NUCLEOTIDE SEQUENCE [LARGE SCALE GENOMIC DNA]</scope>
    <source>
        <strain evidence="4 5">DSM 105498</strain>
    </source>
</reference>
<dbReference type="Pfam" id="PF02826">
    <property type="entry name" value="2-Hacid_dh_C"/>
    <property type="match status" value="1"/>
</dbReference>
<dbReference type="RefSeq" id="WP_183594112.1">
    <property type="nucleotide sequence ID" value="NZ_JACHWR010000003.1"/>
</dbReference>
<dbReference type="PANTHER" id="PTHR43333">
    <property type="entry name" value="2-HACID_DH_C DOMAIN-CONTAINING PROTEIN"/>
    <property type="match status" value="1"/>
</dbReference>
<dbReference type="Gene3D" id="3.40.50.720">
    <property type="entry name" value="NAD(P)-binding Rossmann-like Domain"/>
    <property type="match status" value="2"/>
</dbReference>
<dbReference type="GO" id="GO:0016491">
    <property type="term" value="F:oxidoreductase activity"/>
    <property type="evidence" value="ECO:0007669"/>
    <property type="project" value="UniProtKB-KW"/>
</dbReference>
<dbReference type="AlphaFoldDB" id="A0A7W4VZ64"/>
<dbReference type="EMBL" id="JACHWR010000003">
    <property type="protein sequence ID" value="MBB3044218.1"/>
    <property type="molecule type" value="Genomic_DNA"/>
</dbReference>
<gene>
    <name evidence="4" type="ORF">FHU40_004055</name>
</gene>
<keyword evidence="2" id="KW-0520">NAD</keyword>
<evidence type="ECO:0000313" key="5">
    <source>
        <dbReference type="Proteomes" id="UP000589626"/>
    </source>
</evidence>
<comment type="caution">
    <text evidence="4">The sequence shown here is derived from an EMBL/GenBank/DDBJ whole genome shotgun (WGS) entry which is preliminary data.</text>
</comment>
<dbReference type="SUPFAM" id="SSF51735">
    <property type="entry name" value="NAD(P)-binding Rossmann-fold domains"/>
    <property type="match status" value="1"/>
</dbReference>
<organism evidence="4 5">
    <name type="scientific">Nocardioides soli</name>
    <dbReference type="NCBI Taxonomy" id="1036020"/>
    <lineage>
        <taxon>Bacteria</taxon>
        <taxon>Bacillati</taxon>
        <taxon>Actinomycetota</taxon>
        <taxon>Actinomycetes</taxon>
        <taxon>Propionibacteriales</taxon>
        <taxon>Nocardioidaceae</taxon>
        <taxon>Nocardioides</taxon>
    </lineage>
</organism>
<name>A0A7W4VZ64_9ACTN</name>
<accession>A0A7W4VZ64</accession>
<dbReference type="Proteomes" id="UP000589626">
    <property type="component" value="Unassembled WGS sequence"/>
</dbReference>
<keyword evidence="5" id="KW-1185">Reference proteome</keyword>
<evidence type="ECO:0000259" key="3">
    <source>
        <dbReference type="Pfam" id="PF02826"/>
    </source>
</evidence>
<proteinExistence type="predicted"/>
<evidence type="ECO:0000256" key="2">
    <source>
        <dbReference type="ARBA" id="ARBA00023027"/>
    </source>
</evidence>
<dbReference type="InterPro" id="IPR006140">
    <property type="entry name" value="D-isomer_DH_NAD-bd"/>
</dbReference>
<sequence>MSSSRTGSAVDPVAVLCDGEPGGSLDGLRERAPVLVSSLREPPPPGWNPEIVYLTEWPTTPWEQALAEAPRLRWVHWAGVGVDRLRGPLSSRPEVLVSTSRGVFDQAMAEYAVMLGLAALRDLWPTWEYQRLRRWAPRPTRRLADAQVVVVGAGSIGHAVGRAFSGLGAEVRLVGRAGRTDPELGTVVAVGELGEVVPEADLLVLAVPLTKDTRGMIDRAVFDRLKPGAHLINLARGPVVVEADLVAALASGRLAGAALDVFDTEPLPADHPLWTLPGVVVSPHMSASAHGDWDRLLTHFLFNLDRYLAGERPLDLVDLEQGFVSSERD</sequence>
<dbReference type="SUPFAM" id="SSF52283">
    <property type="entry name" value="Formate/glycerate dehydrogenase catalytic domain-like"/>
    <property type="match status" value="1"/>
</dbReference>
<keyword evidence="1" id="KW-0560">Oxidoreductase</keyword>
<feature type="domain" description="D-isomer specific 2-hydroxyacid dehydrogenase NAD-binding" evidence="3">
    <location>
        <begin position="114"/>
        <end position="286"/>
    </location>
</feature>
<dbReference type="PANTHER" id="PTHR43333:SF1">
    <property type="entry name" value="D-ISOMER SPECIFIC 2-HYDROXYACID DEHYDROGENASE NAD-BINDING DOMAIN-CONTAINING PROTEIN"/>
    <property type="match status" value="1"/>
</dbReference>
<dbReference type="CDD" id="cd05300">
    <property type="entry name" value="2-Hacid_dh_1"/>
    <property type="match status" value="1"/>
</dbReference>
<protein>
    <submittedName>
        <fullName evidence="4">Phosphoglycerate dehydrogenase-like enzyme</fullName>
    </submittedName>
</protein>
<dbReference type="InterPro" id="IPR036291">
    <property type="entry name" value="NAD(P)-bd_dom_sf"/>
</dbReference>
<evidence type="ECO:0000313" key="4">
    <source>
        <dbReference type="EMBL" id="MBB3044218.1"/>
    </source>
</evidence>
<evidence type="ECO:0000256" key="1">
    <source>
        <dbReference type="ARBA" id="ARBA00023002"/>
    </source>
</evidence>
<dbReference type="GO" id="GO:0051287">
    <property type="term" value="F:NAD binding"/>
    <property type="evidence" value="ECO:0007669"/>
    <property type="project" value="InterPro"/>
</dbReference>